<evidence type="ECO:0000256" key="1">
    <source>
        <dbReference type="SAM" id="MobiDB-lite"/>
    </source>
</evidence>
<evidence type="ECO:0000313" key="3">
    <source>
        <dbReference type="Proteomes" id="UP001295794"/>
    </source>
</evidence>
<comment type="caution">
    <text evidence="2">The sequence shown here is derived from an EMBL/GenBank/DDBJ whole genome shotgun (WGS) entry which is preliminary data.</text>
</comment>
<dbReference type="Proteomes" id="UP001295794">
    <property type="component" value="Unassembled WGS sequence"/>
</dbReference>
<feature type="region of interest" description="Disordered" evidence="1">
    <location>
        <begin position="218"/>
        <end position="315"/>
    </location>
</feature>
<sequence>MPLTLRGFSAWIEVDGEPAHQFLEATDIVNSKVSCWIAGDSGQKFTVHWKDHGGKVDSCAFITLDGLVVPGRFLFGQGEASRGGVRSGPASERPFTFSTIAQDTGADQPNNKDAGMIVVRIKRVDRVFAQQPANPIQSLPPTVLGKRKAGELCVGFGDEQETFQQYGTTWVTKPHAADAHNGSNKYPTYVSFVFRYRTADWLEAQGIMTEAPEATPAITPAVSPARAAKARGPMRRVSSAPSAATLKPGESQRRPSLITPAPSLSPPDPPKKKLKPTLSATRRPGQPQARRTASHGATVPTGSSLSGFERVEEEE</sequence>
<dbReference type="AlphaFoldDB" id="A0AAD2GX89"/>
<organism evidence="2 3">
    <name type="scientific">Mycena citricolor</name>
    <dbReference type="NCBI Taxonomy" id="2018698"/>
    <lineage>
        <taxon>Eukaryota</taxon>
        <taxon>Fungi</taxon>
        <taxon>Dikarya</taxon>
        <taxon>Basidiomycota</taxon>
        <taxon>Agaricomycotina</taxon>
        <taxon>Agaricomycetes</taxon>
        <taxon>Agaricomycetidae</taxon>
        <taxon>Agaricales</taxon>
        <taxon>Marasmiineae</taxon>
        <taxon>Mycenaceae</taxon>
        <taxon>Mycena</taxon>
    </lineage>
</organism>
<accession>A0AAD2GX89</accession>
<dbReference type="EMBL" id="CAVNYO010000080">
    <property type="protein sequence ID" value="CAK5265042.1"/>
    <property type="molecule type" value="Genomic_DNA"/>
</dbReference>
<name>A0AAD2GX89_9AGAR</name>
<protein>
    <submittedName>
        <fullName evidence="2">Uncharacterized protein</fullName>
    </submittedName>
</protein>
<keyword evidence="3" id="KW-1185">Reference proteome</keyword>
<evidence type="ECO:0000313" key="2">
    <source>
        <dbReference type="EMBL" id="CAK5265042.1"/>
    </source>
</evidence>
<reference evidence="2" key="1">
    <citation type="submission" date="2023-11" db="EMBL/GenBank/DDBJ databases">
        <authorList>
            <person name="De Vega J J."/>
            <person name="De Vega J J."/>
        </authorList>
    </citation>
    <scope>NUCLEOTIDE SEQUENCE</scope>
</reference>
<proteinExistence type="predicted"/>
<gene>
    <name evidence="2" type="ORF">MYCIT1_LOCUS5724</name>
</gene>